<dbReference type="InterPro" id="IPR022655">
    <property type="entry name" value="DUF1553"/>
</dbReference>
<feature type="compositionally biased region" description="Basic and acidic residues" evidence="7">
    <location>
        <begin position="68"/>
        <end position="78"/>
    </location>
</feature>
<dbReference type="InterPro" id="IPR008979">
    <property type="entry name" value="Galactose-bd-like_sf"/>
</dbReference>
<dbReference type="AlphaFoldDB" id="A0A6J4NL04"/>
<feature type="region of interest" description="Disordered" evidence="7">
    <location>
        <begin position="68"/>
        <end position="90"/>
    </location>
</feature>
<dbReference type="GO" id="GO:0009055">
    <property type="term" value="F:electron transfer activity"/>
    <property type="evidence" value="ECO:0007669"/>
    <property type="project" value="InterPro"/>
</dbReference>
<reference evidence="10" key="1">
    <citation type="submission" date="2020-02" db="EMBL/GenBank/DDBJ databases">
        <authorList>
            <person name="Meier V. D."/>
        </authorList>
    </citation>
    <scope>NUCLEOTIDE SEQUENCE</scope>
    <source>
        <strain evidence="10">AVDCRST_MAG64</strain>
    </source>
</reference>
<proteinExistence type="predicted"/>
<dbReference type="InterPro" id="IPR009056">
    <property type="entry name" value="Cyt_c-like_dom"/>
</dbReference>
<dbReference type="InterPro" id="IPR036909">
    <property type="entry name" value="Cyt_c-like_dom_sf"/>
</dbReference>
<organism evidence="10">
    <name type="scientific">uncultured Phycisphaerae bacterium</name>
    <dbReference type="NCBI Taxonomy" id="904963"/>
    <lineage>
        <taxon>Bacteria</taxon>
        <taxon>Pseudomonadati</taxon>
        <taxon>Planctomycetota</taxon>
        <taxon>Phycisphaerae</taxon>
        <taxon>environmental samples</taxon>
    </lineage>
</organism>
<evidence type="ECO:0000313" key="10">
    <source>
        <dbReference type="EMBL" id="CAA9391366.1"/>
    </source>
</evidence>
<keyword evidence="8" id="KW-0732">Signal</keyword>
<accession>A0A6J4NL04</accession>
<dbReference type="SUPFAM" id="SSF49785">
    <property type="entry name" value="Galactose-binding domain-like"/>
    <property type="match status" value="1"/>
</dbReference>
<name>A0A6J4NL04_9BACT</name>
<dbReference type="PROSITE" id="PS51007">
    <property type="entry name" value="CYTC"/>
    <property type="match status" value="1"/>
</dbReference>
<evidence type="ECO:0000256" key="2">
    <source>
        <dbReference type="ARBA" id="ARBA00022723"/>
    </source>
</evidence>
<dbReference type="GO" id="GO:0020037">
    <property type="term" value="F:heme binding"/>
    <property type="evidence" value="ECO:0007669"/>
    <property type="project" value="InterPro"/>
</dbReference>
<dbReference type="GO" id="GO:0046872">
    <property type="term" value="F:metal ion binding"/>
    <property type="evidence" value="ECO:0007669"/>
    <property type="project" value="UniProtKB-KW"/>
</dbReference>
<dbReference type="PANTHER" id="PTHR35889:SF3">
    <property type="entry name" value="F-BOX DOMAIN-CONTAINING PROTEIN"/>
    <property type="match status" value="1"/>
</dbReference>
<feature type="signal peptide" evidence="8">
    <location>
        <begin position="1"/>
        <end position="28"/>
    </location>
</feature>
<feature type="domain" description="Cytochrome c" evidence="9">
    <location>
        <begin position="37"/>
        <end position="137"/>
    </location>
</feature>
<keyword evidence="4 6" id="KW-0408">Iron</keyword>
<evidence type="ECO:0000256" key="4">
    <source>
        <dbReference type="ARBA" id="ARBA00023004"/>
    </source>
</evidence>
<dbReference type="Pfam" id="PF07635">
    <property type="entry name" value="PSCyt1"/>
    <property type="match status" value="1"/>
</dbReference>
<dbReference type="EMBL" id="CADCUQ010000278">
    <property type="protein sequence ID" value="CAA9391366.1"/>
    <property type="molecule type" value="Genomic_DNA"/>
</dbReference>
<evidence type="ECO:0000256" key="3">
    <source>
        <dbReference type="ARBA" id="ARBA00022837"/>
    </source>
</evidence>
<dbReference type="Pfam" id="PF07583">
    <property type="entry name" value="PSCyt2"/>
    <property type="match status" value="1"/>
</dbReference>
<dbReference type="Pfam" id="PF07587">
    <property type="entry name" value="PSD1"/>
    <property type="match status" value="1"/>
</dbReference>
<evidence type="ECO:0000256" key="5">
    <source>
        <dbReference type="ARBA" id="ARBA00023157"/>
    </source>
</evidence>
<sequence>MNTSRLQVGRPAALACAAVCIVTLWQWAAAPAGAEPAAATAGAPVDYAKDVQPILQARCYECHGPEKQKGGFRADSKTHAMQGGDSGDKPIVAGDAEKSHLIKLVRGDDPDNVMPPKGDRLTAAQVDVLARWIQQGATWPEAGAAAAQVVKPSHWSFAKPVKREPPAVNEPNWARNPIDAFVLAAQQKQGLKPSPEADRHTLVRRAALDLTGLPPTPAEVDAFVNDATPDAYEKMIDRLLASPHYGERWSRVWMDIARYADSGGYGSDPLRHTAWPYRDWVIKAFNRNLPYDQFTIEQIAGDLLPTPTEDQIIATGFHRNTMTNTEGGTDDEEWRVAAVKDRTNVTVQAWMGLTMGCTECHTHKYDPITQREYYSFFSFFNQTEDNDQPSEAPTVPVAAPEQQQKLTQINGEIAKLQAQMDDPATLGAKQAEWESTVRDNGAGWTVLEPTSFGSSAGAALVKQPDNSVLAGGTRGQTDLYTVTAAADLKGITAFKLEVLPDPSLPAQGPGRSENGNFVLNDFKVGLQPAGQGPGKITGRFVRLELSGAGRMIHVAELQAFAGADNVATQGAATQSSTGYDAPPERAIDGNTDGLFQNKSVTHTKEQDSPWWEVDLKQPRELTKLVLWPRTDGGLAGRHDGLRVSVLDENRKPVWTTVVEKGPDAAHEIVPGGPAAVPLKEASATYAQSNFEVAKAIDADAADKDSGWAVGPQAGKANAAVFETANDLAVEGGASLTFMLAQTYPDHGIGRFRISATTKSRPVRAIPAGVAEAVAVAPEQRSDAQKAEVAAYFKSIAPHLAASRDRLAQLQKELADVKPAQAAVMRELPAQQRRQTNLLIKGNFLVKGDPVEPAVPAALHAWPAGAPLNRLGVAMWVVDKENPLTARVAVNRFWASLFGAGIVLTQEDFGIMGQPPTHPELLDWLAVTFQQDLKWDVKAMLKLMMTSATYRQSSKLTPELIEKDATNKYLARAPRLRLEAEAVRDQALALSGLLSRKMHGPSVYPPQPDGLWQAAFNGERTYPTSTGEDKYRRGLYTFWRRTTPYPSMAAFDAPSREQCTVRRIHTSTPIQAFVTLNDPVYVEAAQALARRITAEGGATPEERATFALKLCLARPASPEQVKQVVSLYQSEAAHYKTDAAAAQMMATDPLGPLPAGADAAELAAWTVVSNVLLNLDGVLTKS</sequence>
<keyword evidence="5" id="KW-1015">Disulfide bond</keyword>
<protein>
    <submittedName>
        <fullName evidence="10">CBM47</fullName>
    </submittedName>
</protein>
<keyword evidence="1 6" id="KW-0349">Heme</keyword>
<dbReference type="PANTHER" id="PTHR35889">
    <property type="entry name" value="CYCLOINULO-OLIGOSACCHARIDE FRUCTANOTRANSFERASE-RELATED"/>
    <property type="match status" value="1"/>
</dbReference>
<evidence type="ECO:0000256" key="7">
    <source>
        <dbReference type="SAM" id="MobiDB-lite"/>
    </source>
</evidence>
<gene>
    <name evidence="10" type="ORF">AVDCRST_MAG64-1209</name>
</gene>
<dbReference type="SMART" id="SM00607">
    <property type="entry name" value="FTP"/>
    <property type="match status" value="1"/>
</dbReference>
<feature type="chain" id="PRO_5026772455" evidence="8">
    <location>
        <begin position="29"/>
        <end position="1181"/>
    </location>
</feature>
<dbReference type="InterPro" id="IPR011444">
    <property type="entry name" value="DUF1549"/>
</dbReference>
<evidence type="ECO:0000256" key="1">
    <source>
        <dbReference type="ARBA" id="ARBA00022617"/>
    </source>
</evidence>
<dbReference type="Gene3D" id="2.60.120.260">
    <property type="entry name" value="Galactose-binding domain-like"/>
    <property type="match status" value="1"/>
</dbReference>
<dbReference type="InterPro" id="IPR006585">
    <property type="entry name" value="FTP1"/>
</dbReference>
<dbReference type="SUPFAM" id="SSF46626">
    <property type="entry name" value="Cytochrome c"/>
    <property type="match status" value="1"/>
</dbReference>
<dbReference type="InterPro" id="IPR011429">
    <property type="entry name" value="Cyt_c_Planctomycete-type"/>
</dbReference>
<evidence type="ECO:0000259" key="9">
    <source>
        <dbReference type="PROSITE" id="PS51007"/>
    </source>
</evidence>
<evidence type="ECO:0000256" key="8">
    <source>
        <dbReference type="SAM" id="SignalP"/>
    </source>
</evidence>
<evidence type="ECO:0000256" key="6">
    <source>
        <dbReference type="PROSITE-ProRule" id="PRU00433"/>
    </source>
</evidence>
<keyword evidence="2 6" id="KW-0479">Metal-binding</keyword>
<dbReference type="Pfam" id="PF22633">
    <property type="entry name" value="F5_F8_type_C_2"/>
    <property type="match status" value="1"/>
</dbReference>
<dbReference type="Gene3D" id="1.10.760.10">
    <property type="entry name" value="Cytochrome c-like domain"/>
    <property type="match status" value="1"/>
</dbReference>
<keyword evidence="3" id="KW-0106">Calcium</keyword>